<keyword evidence="2" id="KW-1133">Transmembrane helix</keyword>
<name>A0A0D3IL18_EMIH1</name>
<dbReference type="PaxDb" id="2903-EOD11953"/>
<feature type="region of interest" description="Disordered" evidence="1">
    <location>
        <begin position="175"/>
        <end position="201"/>
    </location>
</feature>
<keyword evidence="2" id="KW-0812">Transmembrane</keyword>
<proteinExistence type="predicted"/>
<organism evidence="3 4">
    <name type="scientific">Emiliania huxleyi (strain CCMP1516)</name>
    <dbReference type="NCBI Taxonomy" id="280463"/>
    <lineage>
        <taxon>Eukaryota</taxon>
        <taxon>Haptista</taxon>
        <taxon>Haptophyta</taxon>
        <taxon>Prymnesiophyceae</taxon>
        <taxon>Isochrysidales</taxon>
        <taxon>Noelaerhabdaceae</taxon>
        <taxon>Emiliania</taxon>
    </lineage>
</organism>
<sequence length="201" mass="21336">MGSMAAVAGDANNINKQARNTHINWLNSPERANWVNDVKNKQAADASSGAGIHDTQPDAPSIGLRSGSVLATPPQHQQPIHMPPMSREEDGGSFHFHSGLGLRGGKSIGRRSRTEAVNRLVLISVLTAGSAISLVALGCILAHRYPRASGGEAKMLRGESLTDEGLDDQARTLLSATTPTARPRRPPSRDMLPQLSPARST</sequence>
<dbReference type="KEGG" id="ehx:EMIHUDRAFT_459725"/>
<keyword evidence="4" id="KW-1185">Reference proteome</keyword>
<reference evidence="3" key="2">
    <citation type="submission" date="2024-10" db="UniProtKB">
        <authorList>
            <consortium name="EnsemblProtists"/>
        </authorList>
    </citation>
    <scope>IDENTIFICATION</scope>
</reference>
<evidence type="ECO:0000313" key="3">
    <source>
        <dbReference type="EnsemblProtists" id="EOD11953"/>
    </source>
</evidence>
<dbReference type="RefSeq" id="XP_005764382.1">
    <property type="nucleotide sequence ID" value="XM_005764325.1"/>
</dbReference>
<dbReference type="EnsemblProtists" id="EOD11953">
    <property type="protein sequence ID" value="EOD11953"/>
    <property type="gene ID" value="EMIHUDRAFT_459725"/>
</dbReference>
<evidence type="ECO:0000256" key="1">
    <source>
        <dbReference type="SAM" id="MobiDB-lite"/>
    </source>
</evidence>
<dbReference type="GeneID" id="17258102"/>
<accession>A0A0D3IL18</accession>
<feature type="region of interest" description="Disordered" evidence="1">
    <location>
        <begin position="41"/>
        <end position="61"/>
    </location>
</feature>
<evidence type="ECO:0000313" key="4">
    <source>
        <dbReference type="Proteomes" id="UP000013827"/>
    </source>
</evidence>
<reference evidence="4" key="1">
    <citation type="journal article" date="2013" name="Nature">
        <title>Pan genome of the phytoplankton Emiliania underpins its global distribution.</title>
        <authorList>
            <person name="Read B.A."/>
            <person name="Kegel J."/>
            <person name="Klute M.J."/>
            <person name="Kuo A."/>
            <person name="Lefebvre S.C."/>
            <person name="Maumus F."/>
            <person name="Mayer C."/>
            <person name="Miller J."/>
            <person name="Monier A."/>
            <person name="Salamov A."/>
            <person name="Young J."/>
            <person name="Aguilar M."/>
            <person name="Claverie J.M."/>
            <person name="Frickenhaus S."/>
            <person name="Gonzalez K."/>
            <person name="Herman E.K."/>
            <person name="Lin Y.C."/>
            <person name="Napier J."/>
            <person name="Ogata H."/>
            <person name="Sarno A.F."/>
            <person name="Shmutz J."/>
            <person name="Schroeder D."/>
            <person name="de Vargas C."/>
            <person name="Verret F."/>
            <person name="von Dassow P."/>
            <person name="Valentin K."/>
            <person name="Van de Peer Y."/>
            <person name="Wheeler G."/>
            <person name="Dacks J.B."/>
            <person name="Delwiche C.F."/>
            <person name="Dyhrman S.T."/>
            <person name="Glockner G."/>
            <person name="John U."/>
            <person name="Richards T."/>
            <person name="Worden A.Z."/>
            <person name="Zhang X."/>
            <person name="Grigoriev I.V."/>
            <person name="Allen A.E."/>
            <person name="Bidle K."/>
            <person name="Borodovsky M."/>
            <person name="Bowler C."/>
            <person name="Brownlee C."/>
            <person name="Cock J.M."/>
            <person name="Elias M."/>
            <person name="Gladyshev V.N."/>
            <person name="Groth M."/>
            <person name="Guda C."/>
            <person name="Hadaegh A."/>
            <person name="Iglesias-Rodriguez M.D."/>
            <person name="Jenkins J."/>
            <person name="Jones B.M."/>
            <person name="Lawson T."/>
            <person name="Leese F."/>
            <person name="Lindquist E."/>
            <person name="Lobanov A."/>
            <person name="Lomsadze A."/>
            <person name="Malik S.B."/>
            <person name="Marsh M.E."/>
            <person name="Mackinder L."/>
            <person name="Mock T."/>
            <person name="Mueller-Roeber B."/>
            <person name="Pagarete A."/>
            <person name="Parker M."/>
            <person name="Probert I."/>
            <person name="Quesneville H."/>
            <person name="Raines C."/>
            <person name="Rensing S.A."/>
            <person name="Riano-Pachon D.M."/>
            <person name="Richier S."/>
            <person name="Rokitta S."/>
            <person name="Shiraiwa Y."/>
            <person name="Soanes D.M."/>
            <person name="van der Giezen M."/>
            <person name="Wahlund T.M."/>
            <person name="Williams B."/>
            <person name="Wilson W."/>
            <person name="Wolfe G."/>
            <person name="Wurch L.L."/>
        </authorList>
    </citation>
    <scope>NUCLEOTIDE SEQUENCE</scope>
</reference>
<evidence type="ECO:0000256" key="2">
    <source>
        <dbReference type="SAM" id="Phobius"/>
    </source>
</evidence>
<dbReference type="Proteomes" id="UP000013827">
    <property type="component" value="Unassembled WGS sequence"/>
</dbReference>
<dbReference type="HOGENOM" id="CLU_1362607_0_0_1"/>
<protein>
    <submittedName>
        <fullName evidence="3">Uncharacterized protein</fullName>
    </submittedName>
</protein>
<feature type="transmembrane region" description="Helical" evidence="2">
    <location>
        <begin position="120"/>
        <end position="143"/>
    </location>
</feature>
<keyword evidence="2" id="KW-0472">Membrane</keyword>
<dbReference type="AlphaFoldDB" id="A0A0D3IL18"/>